<proteinExistence type="predicted"/>
<keyword evidence="4" id="KW-1185">Reference proteome</keyword>
<dbReference type="Pfam" id="PF04909">
    <property type="entry name" value="Amidohydro_2"/>
    <property type="match status" value="1"/>
</dbReference>
<evidence type="ECO:0000256" key="1">
    <source>
        <dbReference type="ARBA" id="ARBA00023239"/>
    </source>
</evidence>
<dbReference type="AlphaFoldDB" id="A0A1M7T3S2"/>
<dbReference type="InterPro" id="IPR032465">
    <property type="entry name" value="ACMSD"/>
</dbReference>
<dbReference type="PANTHER" id="PTHR21240:SF28">
    <property type="entry name" value="ISO-OROTATE DECARBOXYLASE (EUROFUNG)"/>
    <property type="match status" value="1"/>
</dbReference>
<dbReference type="RefSeq" id="WP_072816708.1">
    <property type="nucleotide sequence ID" value="NZ_LT670849.1"/>
</dbReference>
<reference evidence="4" key="1">
    <citation type="submission" date="2016-11" db="EMBL/GenBank/DDBJ databases">
        <authorList>
            <person name="Varghese N."/>
            <person name="Submissions S."/>
        </authorList>
    </citation>
    <scope>NUCLEOTIDE SEQUENCE [LARGE SCALE GENOMIC DNA]</scope>
    <source>
        <strain evidence="4">GAS401</strain>
    </source>
</reference>
<dbReference type="Gene3D" id="3.20.20.140">
    <property type="entry name" value="Metal-dependent hydrolases"/>
    <property type="match status" value="1"/>
</dbReference>
<keyword evidence="1" id="KW-0456">Lyase</keyword>
<name>A0A1M7T3S2_9BRAD</name>
<feature type="domain" description="Amidohydrolase-related" evidence="2">
    <location>
        <begin position="11"/>
        <end position="320"/>
    </location>
</feature>
<evidence type="ECO:0000313" key="4">
    <source>
        <dbReference type="Proteomes" id="UP000184096"/>
    </source>
</evidence>
<sequence>MSGKSQRIALDVHAHLAPIVPEKLAAIDGVTWHADKNILLVDGHAVGMKPLFDPPALVAWMDRNAVAKAWVSIPPPLYRGHLQGDAARAWTTYANNGLAGIASEYPDRLAPLPHLPLQAPDVAAATAKEWIARGHRRFGAPSSSDGGQVLSDEAYEPLWRVLDEAGAFVFFHPGECADGRLTAFYLSNLLGNPYETAMAIAHLTFGGVFEHFARIRFCFAHSGGVLPMVAGRFERGFDTARPGVDTKRLSPKKIFRNVCVDCIAHDAESLALAEQTFGEGNVVFGSDWPFPMGLIEPHAQMADLDEPRRKRIFCDNPDRLAKETEA</sequence>
<dbReference type="GO" id="GO:0005737">
    <property type="term" value="C:cytoplasm"/>
    <property type="evidence" value="ECO:0007669"/>
    <property type="project" value="TreeGrafter"/>
</dbReference>
<dbReference type="EMBL" id="LT670849">
    <property type="protein sequence ID" value="SHN65358.1"/>
    <property type="molecule type" value="Genomic_DNA"/>
</dbReference>
<evidence type="ECO:0000313" key="3">
    <source>
        <dbReference type="EMBL" id="SHN65358.1"/>
    </source>
</evidence>
<dbReference type="SUPFAM" id="SSF51556">
    <property type="entry name" value="Metallo-dependent hydrolases"/>
    <property type="match status" value="1"/>
</dbReference>
<dbReference type="PANTHER" id="PTHR21240">
    <property type="entry name" value="2-AMINO-3-CARBOXYLMUCONATE-6-SEMIALDEHYDE DECARBOXYLASE"/>
    <property type="match status" value="1"/>
</dbReference>
<accession>A0A1M7T3S2</accession>
<dbReference type="GO" id="GO:0016831">
    <property type="term" value="F:carboxy-lyase activity"/>
    <property type="evidence" value="ECO:0007669"/>
    <property type="project" value="InterPro"/>
</dbReference>
<gene>
    <name evidence="3" type="ORF">SAMN05444170_0700</name>
</gene>
<dbReference type="GO" id="GO:0016787">
    <property type="term" value="F:hydrolase activity"/>
    <property type="evidence" value="ECO:0007669"/>
    <property type="project" value="InterPro"/>
</dbReference>
<dbReference type="GO" id="GO:0019748">
    <property type="term" value="P:secondary metabolic process"/>
    <property type="evidence" value="ECO:0007669"/>
    <property type="project" value="TreeGrafter"/>
</dbReference>
<dbReference type="Proteomes" id="UP000184096">
    <property type="component" value="Chromosome I"/>
</dbReference>
<protein>
    <submittedName>
        <fullName evidence="3">Aminocarboxymuconate-semialdehyde decarboxylase</fullName>
    </submittedName>
</protein>
<organism evidence="3 4">
    <name type="scientific">Bradyrhizobium erythrophlei</name>
    <dbReference type="NCBI Taxonomy" id="1437360"/>
    <lineage>
        <taxon>Bacteria</taxon>
        <taxon>Pseudomonadati</taxon>
        <taxon>Pseudomonadota</taxon>
        <taxon>Alphaproteobacteria</taxon>
        <taxon>Hyphomicrobiales</taxon>
        <taxon>Nitrobacteraceae</taxon>
        <taxon>Bradyrhizobium</taxon>
    </lineage>
</organism>
<dbReference type="InterPro" id="IPR006680">
    <property type="entry name" value="Amidohydro-rel"/>
</dbReference>
<evidence type="ECO:0000259" key="2">
    <source>
        <dbReference type="Pfam" id="PF04909"/>
    </source>
</evidence>
<dbReference type="InterPro" id="IPR032466">
    <property type="entry name" value="Metal_Hydrolase"/>
</dbReference>